<proteinExistence type="predicted"/>
<dbReference type="AlphaFoldDB" id="A0A6A6DAT7"/>
<gene>
    <name evidence="1" type="ORF">K469DRAFT_812933</name>
</gene>
<keyword evidence="2" id="KW-1185">Reference proteome</keyword>
<dbReference type="Proteomes" id="UP000800200">
    <property type="component" value="Unassembled WGS sequence"/>
</dbReference>
<evidence type="ECO:0000313" key="2">
    <source>
        <dbReference type="Proteomes" id="UP000800200"/>
    </source>
</evidence>
<accession>A0A6A6DAT7</accession>
<name>A0A6A6DAT7_9PEZI</name>
<feature type="non-terminal residue" evidence="1">
    <location>
        <position position="1"/>
    </location>
</feature>
<reference evidence="1" key="1">
    <citation type="journal article" date="2020" name="Stud. Mycol.">
        <title>101 Dothideomycetes genomes: a test case for predicting lifestyles and emergence of pathogens.</title>
        <authorList>
            <person name="Haridas S."/>
            <person name="Albert R."/>
            <person name="Binder M."/>
            <person name="Bloem J."/>
            <person name="Labutti K."/>
            <person name="Salamov A."/>
            <person name="Andreopoulos B."/>
            <person name="Baker S."/>
            <person name="Barry K."/>
            <person name="Bills G."/>
            <person name="Bluhm B."/>
            <person name="Cannon C."/>
            <person name="Castanera R."/>
            <person name="Culley D."/>
            <person name="Daum C."/>
            <person name="Ezra D."/>
            <person name="Gonzalez J."/>
            <person name="Henrissat B."/>
            <person name="Kuo A."/>
            <person name="Liang C."/>
            <person name="Lipzen A."/>
            <person name="Lutzoni F."/>
            <person name="Magnuson J."/>
            <person name="Mondo S."/>
            <person name="Nolan M."/>
            <person name="Ohm R."/>
            <person name="Pangilinan J."/>
            <person name="Park H.-J."/>
            <person name="Ramirez L."/>
            <person name="Alfaro M."/>
            <person name="Sun H."/>
            <person name="Tritt A."/>
            <person name="Yoshinaga Y."/>
            <person name="Zwiers L.-H."/>
            <person name="Turgeon B."/>
            <person name="Goodwin S."/>
            <person name="Spatafora J."/>
            <person name="Crous P."/>
            <person name="Grigoriev I."/>
        </authorList>
    </citation>
    <scope>NUCLEOTIDE SEQUENCE</scope>
    <source>
        <strain evidence="1">CBS 207.26</strain>
    </source>
</reference>
<sequence length="62" mass="7714">REQIKKVLLFYKPCQKEIIQYLKEYKKVVKKEEWSTLQMGLKKKFCEINSIQREERAEFFKI</sequence>
<protein>
    <submittedName>
        <fullName evidence="1">Uncharacterized protein</fullName>
    </submittedName>
</protein>
<dbReference type="EMBL" id="ML994705">
    <property type="protein sequence ID" value="KAF2176587.1"/>
    <property type="molecule type" value="Genomic_DNA"/>
</dbReference>
<evidence type="ECO:0000313" key="1">
    <source>
        <dbReference type="EMBL" id="KAF2176587.1"/>
    </source>
</evidence>
<organism evidence="1 2">
    <name type="scientific">Zopfia rhizophila CBS 207.26</name>
    <dbReference type="NCBI Taxonomy" id="1314779"/>
    <lineage>
        <taxon>Eukaryota</taxon>
        <taxon>Fungi</taxon>
        <taxon>Dikarya</taxon>
        <taxon>Ascomycota</taxon>
        <taxon>Pezizomycotina</taxon>
        <taxon>Dothideomycetes</taxon>
        <taxon>Dothideomycetes incertae sedis</taxon>
        <taxon>Zopfiaceae</taxon>
        <taxon>Zopfia</taxon>
    </lineage>
</organism>